<evidence type="ECO:0000313" key="5">
    <source>
        <dbReference type="EMBL" id="QWY91710.1"/>
    </source>
</evidence>
<dbReference type="CDD" id="cd02440">
    <property type="entry name" value="AdoMet_MTases"/>
    <property type="match status" value="1"/>
</dbReference>
<sequence>MSRQNIYDDDLFFRSYKKLRSGDNANILVEIPALFELLPSLEGLNILDLGCGYGEHCSQYIDMGANKVIGIDISEKMLAIAKEENASPKISYKCMAIEDIVDLHDHFDLIVSSLAVHYVEDFEKVVKQVFESLNTNGSFVFSQEHPLNSCFTYGERWTEDKEGNKIHANISNYSFDGQRESRWFKDGIIKYHRTFSSIVNTLIEAGFTIEKIIEPVPSAETMKKFPKYKDNIHKPDFLLISARKS</sequence>
<dbReference type="RefSeq" id="WP_218673649.1">
    <property type="nucleotide sequence ID" value="NZ_MW364930.1"/>
</dbReference>
<evidence type="ECO:0000259" key="4">
    <source>
        <dbReference type="Pfam" id="PF13847"/>
    </source>
</evidence>
<keyword evidence="2 5" id="KW-0808">Transferase</keyword>
<dbReference type="InterPro" id="IPR025714">
    <property type="entry name" value="Methyltranfer_dom"/>
</dbReference>
<dbReference type="EMBL" id="MW364930">
    <property type="protein sequence ID" value="QWY91710.1"/>
    <property type="molecule type" value="Genomic_DNA"/>
</dbReference>
<evidence type="ECO:0000256" key="2">
    <source>
        <dbReference type="ARBA" id="ARBA00022679"/>
    </source>
</evidence>
<evidence type="ECO:0000256" key="1">
    <source>
        <dbReference type="ARBA" id="ARBA00022603"/>
    </source>
</evidence>
<reference evidence="5" key="1">
    <citation type="submission" date="2020-12" db="EMBL/GenBank/DDBJ databases">
        <authorList>
            <person name="Brenciani A."/>
            <person name="Morroni G."/>
            <person name="Fioriti S."/>
            <person name="Coccitto S.N."/>
            <person name="Cinthi M."/>
            <person name="Giovanetti E."/>
        </authorList>
    </citation>
    <scope>NUCLEOTIDE SEQUENCE</scope>
    <source>
        <plasmid evidence="5">pAv-optrA</plasmid>
    </source>
</reference>
<keyword evidence="3" id="KW-0949">S-adenosyl-L-methionine</keyword>
<dbReference type="GO" id="GO:0008757">
    <property type="term" value="F:S-adenosylmethionine-dependent methyltransferase activity"/>
    <property type="evidence" value="ECO:0007669"/>
    <property type="project" value="InterPro"/>
</dbReference>
<accession>A0A8F3ESU3</accession>
<dbReference type="AlphaFoldDB" id="A0A8F3ESU3"/>
<evidence type="ECO:0000256" key="3">
    <source>
        <dbReference type="ARBA" id="ARBA00022691"/>
    </source>
</evidence>
<geneLocation type="plasmid" evidence="5">
    <name>pAv-optrA</name>
</geneLocation>
<dbReference type="PANTHER" id="PTHR43464:SF19">
    <property type="entry name" value="UBIQUINONE BIOSYNTHESIS O-METHYLTRANSFERASE, MITOCHONDRIAL"/>
    <property type="match status" value="1"/>
</dbReference>
<dbReference type="Pfam" id="PF13847">
    <property type="entry name" value="Methyltransf_31"/>
    <property type="match status" value="1"/>
</dbReference>
<name>A0A8F3ESU3_9LACT</name>
<dbReference type="PANTHER" id="PTHR43464">
    <property type="entry name" value="METHYLTRANSFERASE"/>
    <property type="match status" value="1"/>
</dbReference>
<proteinExistence type="predicted"/>
<organism evidence="5">
    <name type="scientific">Aerococcus viridans</name>
    <dbReference type="NCBI Taxonomy" id="1377"/>
    <lineage>
        <taxon>Bacteria</taxon>
        <taxon>Bacillati</taxon>
        <taxon>Bacillota</taxon>
        <taxon>Bacilli</taxon>
        <taxon>Lactobacillales</taxon>
        <taxon>Aerococcaceae</taxon>
        <taxon>Aerococcus</taxon>
    </lineage>
</organism>
<keyword evidence="5" id="KW-0614">Plasmid</keyword>
<keyword evidence="1 5" id="KW-0489">Methyltransferase</keyword>
<protein>
    <submittedName>
        <fullName evidence="5">Methyltransferase domain</fullName>
    </submittedName>
</protein>
<dbReference type="GO" id="GO:0032259">
    <property type="term" value="P:methylation"/>
    <property type="evidence" value="ECO:0007669"/>
    <property type="project" value="UniProtKB-KW"/>
</dbReference>
<feature type="domain" description="Methyltransferase" evidence="4">
    <location>
        <begin position="42"/>
        <end position="165"/>
    </location>
</feature>